<dbReference type="EMBL" id="CP019063">
    <property type="protein sequence ID" value="AVF37843.1"/>
    <property type="molecule type" value="Genomic_DNA"/>
</dbReference>
<keyword evidence="1" id="KW-0614">Plasmid</keyword>
<protein>
    <recommendedName>
        <fullName evidence="3">DUF596 domain-containing protein</fullName>
    </recommendedName>
</protein>
<sequence>MEMQRICDAVAKSAFGLSMGAVWQHISVECAHIPDNTAFKFDVFFHLLERLLSEEKIRLASDGQYLPGTAEQQLERIKNAWPQGEPVDELDDPEGAGLWFLAKSPAGIVWLMHDGREIWT</sequence>
<evidence type="ECO:0008006" key="3">
    <source>
        <dbReference type="Google" id="ProtNLM"/>
    </source>
</evidence>
<dbReference type="AlphaFoldDB" id="A0A2L1UY13"/>
<dbReference type="SUPFAM" id="SSF160472">
    <property type="entry name" value="NMB0513-like"/>
    <property type="match status" value="1"/>
</dbReference>
<dbReference type="Pfam" id="PF04591">
    <property type="entry name" value="DUF596"/>
    <property type="match status" value="1"/>
</dbReference>
<organism evidence="1 2">
    <name type="scientific">Rahnella sikkimica</name>
    <dbReference type="NCBI Taxonomy" id="1805933"/>
    <lineage>
        <taxon>Bacteria</taxon>
        <taxon>Pseudomonadati</taxon>
        <taxon>Pseudomonadota</taxon>
        <taxon>Gammaproteobacteria</taxon>
        <taxon>Enterobacterales</taxon>
        <taxon>Yersiniaceae</taxon>
        <taxon>Rahnella</taxon>
    </lineage>
</organism>
<dbReference type="Gene3D" id="1.10.3510.10">
    <property type="entry name" value="NMB0513-like"/>
    <property type="match status" value="1"/>
</dbReference>
<evidence type="ECO:0000313" key="2">
    <source>
        <dbReference type="Proteomes" id="UP000239197"/>
    </source>
</evidence>
<dbReference type="OrthoDB" id="5678714at2"/>
<reference evidence="2" key="1">
    <citation type="submission" date="2017-01" db="EMBL/GenBank/DDBJ databases">
        <title>Genome sequence of Rouxiella sp. ERMR1:05.</title>
        <authorList>
            <person name="Kumar R."/>
            <person name="Singh D."/>
            <person name="Kumar S."/>
        </authorList>
    </citation>
    <scope>NUCLEOTIDE SEQUENCE [LARGE SCALE GENOMIC DNA]</scope>
    <source>
        <strain evidence="2">ERMR1:05</strain>
        <plasmid evidence="2">unnamed1</plasmid>
    </source>
</reference>
<accession>A0A2L1UY13</accession>
<keyword evidence="2" id="KW-1185">Reference proteome</keyword>
<dbReference type="InterPro" id="IPR023138">
    <property type="entry name" value="NMB0513-like_sf"/>
</dbReference>
<dbReference type="Proteomes" id="UP000239197">
    <property type="component" value="Plasmid unnamed1"/>
</dbReference>
<gene>
    <name evidence="1" type="ORF">BV494_23455</name>
</gene>
<dbReference type="KEGG" id="rox:BV494_23455"/>
<dbReference type="InterPro" id="IPR007670">
    <property type="entry name" value="DUF596"/>
</dbReference>
<name>A0A2L1UY13_9GAMM</name>
<evidence type="ECO:0000313" key="1">
    <source>
        <dbReference type="EMBL" id="AVF37843.1"/>
    </source>
</evidence>
<dbReference type="RefSeq" id="WP_104925180.1">
    <property type="nucleotide sequence ID" value="NZ_CP019063.1"/>
</dbReference>
<geneLocation type="plasmid" evidence="1 2">
    <name>unnamed1</name>
</geneLocation>
<proteinExistence type="predicted"/>